<organism evidence="2 3">
    <name type="scientific">Henosepilachna vigintioctopunctata</name>
    <dbReference type="NCBI Taxonomy" id="420089"/>
    <lineage>
        <taxon>Eukaryota</taxon>
        <taxon>Metazoa</taxon>
        <taxon>Ecdysozoa</taxon>
        <taxon>Arthropoda</taxon>
        <taxon>Hexapoda</taxon>
        <taxon>Insecta</taxon>
        <taxon>Pterygota</taxon>
        <taxon>Neoptera</taxon>
        <taxon>Endopterygota</taxon>
        <taxon>Coleoptera</taxon>
        <taxon>Polyphaga</taxon>
        <taxon>Cucujiformia</taxon>
        <taxon>Coccinelloidea</taxon>
        <taxon>Coccinellidae</taxon>
        <taxon>Epilachninae</taxon>
        <taxon>Epilachnini</taxon>
        <taxon>Henosepilachna</taxon>
    </lineage>
</organism>
<gene>
    <name evidence="2" type="ORF">WA026_009540</name>
</gene>
<dbReference type="Proteomes" id="UP001431783">
    <property type="component" value="Unassembled WGS sequence"/>
</dbReference>
<evidence type="ECO:0000256" key="1">
    <source>
        <dbReference type="SAM" id="SignalP"/>
    </source>
</evidence>
<comment type="caution">
    <text evidence="2">The sequence shown here is derived from an EMBL/GenBank/DDBJ whole genome shotgun (WGS) entry which is preliminary data.</text>
</comment>
<reference evidence="2 3" key="1">
    <citation type="submission" date="2023-03" db="EMBL/GenBank/DDBJ databases">
        <title>Genome insight into feeding habits of ladybird beetles.</title>
        <authorList>
            <person name="Li H.-S."/>
            <person name="Huang Y.-H."/>
            <person name="Pang H."/>
        </authorList>
    </citation>
    <scope>NUCLEOTIDE SEQUENCE [LARGE SCALE GENOMIC DNA]</scope>
    <source>
        <strain evidence="2">SYSU_2023b</strain>
        <tissue evidence="2">Whole body</tissue>
    </source>
</reference>
<sequence>MNTLLVVALACLASAAYADPSGNGVVVSGPSGVVTNHGAIGPAGHGWGLGHGVALARPSLIAHGAIVGHPQAWGQGYGLGINSLGLGYGHGINGWGLGYGNAINGWGLGYGHGINGWGLGYGHGVSAITAGHGSISASAHGAVIRGPPTAPVVVAGPSGKIVANGLWGPTSNIGHNGYAKGYGWW</sequence>
<proteinExistence type="predicted"/>
<protein>
    <submittedName>
        <fullName evidence="2">Uncharacterized protein</fullName>
    </submittedName>
</protein>
<dbReference type="AlphaFoldDB" id="A0AAW1U416"/>
<feature type="chain" id="PRO_5043676945" evidence="1">
    <location>
        <begin position="19"/>
        <end position="185"/>
    </location>
</feature>
<evidence type="ECO:0000313" key="3">
    <source>
        <dbReference type="Proteomes" id="UP001431783"/>
    </source>
</evidence>
<dbReference type="EMBL" id="JARQZJ010000034">
    <property type="protein sequence ID" value="KAK9875743.1"/>
    <property type="molecule type" value="Genomic_DNA"/>
</dbReference>
<keyword evidence="3" id="KW-1185">Reference proteome</keyword>
<feature type="signal peptide" evidence="1">
    <location>
        <begin position="1"/>
        <end position="18"/>
    </location>
</feature>
<name>A0AAW1U416_9CUCU</name>
<accession>A0AAW1U416</accession>
<keyword evidence="1" id="KW-0732">Signal</keyword>
<evidence type="ECO:0000313" key="2">
    <source>
        <dbReference type="EMBL" id="KAK9875743.1"/>
    </source>
</evidence>